<name>A0A1C4A3R4_9GAMM</name>
<organism evidence="2 3">
    <name type="scientific">Gilliamella intestini</name>
    <dbReference type="NCBI Taxonomy" id="1798183"/>
    <lineage>
        <taxon>Bacteria</taxon>
        <taxon>Pseudomonadati</taxon>
        <taxon>Pseudomonadota</taxon>
        <taxon>Gammaproteobacteria</taxon>
        <taxon>Orbales</taxon>
        <taxon>Orbaceae</taxon>
        <taxon>Gilliamella</taxon>
    </lineage>
</organism>
<keyword evidence="1" id="KW-0175">Coiled coil</keyword>
<accession>A0A1C4A3R4</accession>
<proteinExistence type="predicted"/>
<sequence>MSGPKVVHIVTREEIIATCQGILAQLDQAINQWQHAMQNLAITDDTFLQGIINTREKFNKLLAEDKFSDIQRLVPIEIKQLQANIIERKQVIITTLAKQREEARQTKENAQLLINAIAQKGLHLPKALHNELTQIIQGNYQGSATAVLNQVFGYLVPEQQTNVLTAKQQAILNSMNVDKSTQTYTDWLTKHQTSQRDPRFNQIDHYLSELALENKNVYQSFIQRLNIAETETIKQQQNLLLDSILLDLSKTVQEAKKRTQLLAKLELIVAELKQKSVEPLKLDIQQFDQLTIDELTTLVENCEQQLIKVTNTITATYRQQTLLQCLSKLGYEVRSDMQTQWIKDGRLVIRNPATPGYGIEFTGQAENQRVQVRAVRFTQQEDRQRDKDIETLWCSDFAKLQAWLAKQGDSLILEKSLPIGQVAIKQVEAEQNSTIIKENVKKYF</sequence>
<protein>
    <submittedName>
        <fullName evidence="2">Uncharacterized protein</fullName>
    </submittedName>
</protein>
<feature type="coiled-coil region" evidence="1">
    <location>
        <begin position="255"/>
        <end position="312"/>
    </location>
</feature>
<evidence type="ECO:0000313" key="2">
    <source>
        <dbReference type="EMBL" id="SCB89193.1"/>
    </source>
</evidence>
<dbReference type="Proteomes" id="UP000199698">
    <property type="component" value="Unassembled WGS sequence"/>
</dbReference>
<dbReference type="AlphaFoldDB" id="A0A1C4A3R4"/>
<feature type="coiled-coil region" evidence="1">
    <location>
        <begin position="93"/>
        <end position="120"/>
    </location>
</feature>
<dbReference type="OrthoDB" id="238413at2"/>
<gene>
    <name evidence="2" type="ORF">GA0061080_100829</name>
</gene>
<dbReference type="EMBL" id="FMBA01000008">
    <property type="protein sequence ID" value="SCB89193.1"/>
    <property type="molecule type" value="Genomic_DNA"/>
</dbReference>
<dbReference type="RefSeq" id="WP_091121119.1">
    <property type="nucleotide sequence ID" value="NZ_FMBA01000008.1"/>
</dbReference>
<evidence type="ECO:0000313" key="3">
    <source>
        <dbReference type="Proteomes" id="UP000199698"/>
    </source>
</evidence>
<reference evidence="3" key="1">
    <citation type="submission" date="2016-08" db="EMBL/GenBank/DDBJ databases">
        <authorList>
            <person name="Varghese N."/>
            <person name="Submissions Spin"/>
        </authorList>
    </citation>
    <scope>NUCLEOTIDE SEQUENCE [LARGE SCALE GENOMIC DNA]</scope>
    <source>
        <strain evidence="3">R-53144</strain>
    </source>
</reference>
<evidence type="ECO:0000256" key="1">
    <source>
        <dbReference type="SAM" id="Coils"/>
    </source>
</evidence>
<keyword evidence="3" id="KW-1185">Reference proteome</keyword>
<dbReference type="STRING" id="1798183.GA0061080_100829"/>